<dbReference type="PANTHER" id="PTHR13832">
    <property type="entry name" value="PROTEIN PHOSPHATASE 2C"/>
    <property type="match status" value="1"/>
</dbReference>
<dbReference type="STRING" id="1844.UG56_020535"/>
<name>A0A1J4MZP7_9ACTN</name>
<organism evidence="2 3">
    <name type="scientific">Nocardioides luteus</name>
    <dbReference type="NCBI Taxonomy" id="1844"/>
    <lineage>
        <taxon>Bacteria</taxon>
        <taxon>Bacillati</taxon>
        <taxon>Actinomycetota</taxon>
        <taxon>Actinomycetes</taxon>
        <taxon>Propionibacteriales</taxon>
        <taxon>Nocardioidaceae</taxon>
        <taxon>Nocardioides</taxon>
    </lineage>
</organism>
<proteinExistence type="predicted"/>
<dbReference type="Proteomes" id="UP000033772">
    <property type="component" value="Unassembled WGS sequence"/>
</dbReference>
<evidence type="ECO:0000313" key="2">
    <source>
        <dbReference type="EMBL" id="OIJ24828.1"/>
    </source>
</evidence>
<dbReference type="InterPro" id="IPR036457">
    <property type="entry name" value="PPM-type-like_dom_sf"/>
</dbReference>
<dbReference type="RefSeq" id="WP_045552035.1">
    <property type="nucleotide sequence ID" value="NZ_JZDQ02000032.1"/>
</dbReference>
<dbReference type="Gene3D" id="3.60.40.10">
    <property type="entry name" value="PPM-type phosphatase domain"/>
    <property type="match status" value="1"/>
</dbReference>
<evidence type="ECO:0000259" key="1">
    <source>
        <dbReference type="PROSITE" id="PS51746"/>
    </source>
</evidence>
<dbReference type="AlphaFoldDB" id="A0A1J4MZP7"/>
<protein>
    <submittedName>
        <fullName evidence="2">Protein phosphatase</fullName>
    </submittedName>
</protein>
<dbReference type="PANTHER" id="PTHR13832:SF827">
    <property type="entry name" value="PROTEIN PHOSPHATASE 1L"/>
    <property type="match status" value="1"/>
</dbReference>
<keyword evidence="3" id="KW-1185">Reference proteome</keyword>
<dbReference type="CDD" id="cd00143">
    <property type="entry name" value="PP2Cc"/>
    <property type="match status" value="1"/>
</dbReference>
<dbReference type="SMART" id="SM00331">
    <property type="entry name" value="PP2C_SIG"/>
    <property type="match status" value="1"/>
</dbReference>
<dbReference type="InterPro" id="IPR001932">
    <property type="entry name" value="PPM-type_phosphatase-like_dom"/>
</dbReference>
<dbReference type="GO" id="GO:0004722">
    <property type="term" value="F:protein serine/threonine phosphatase activity"/>
    <property type="evidence" value="ECO:0007669"/>
    <property type="project" value="InterPro"/>
</dbReference>
<reference evidence="2" key="1">
    <citation type="submission" date="2016-10" db="EMBL/GenBank/DDBJ databases">
        <title>Draft Genome Sequence of Nocardioides luteus Strain BAFB, an Alkane-Degrading Bacterium Isolated from JP-7 Polluted Soil.</title>
        <authorList>
            <person name="Brown L."/>
            <person name="Ruiz O.N."/>
            <person name="Gunasekera T."/>
        </authorList>
    </citation>
    <scope>NUCLEOTIDE SEQUENCE [LARGE SCALE GENOMIC DNA]</scope>
    <source>
        <strain evidence="2">BAFB</strain>
    </source>
</reference>
<dbReference type="SMART" id="SM00332">
    <property type="entry name" value="PP2Cc"/>
    <property type="match status" value="1"/>
</dbReference>
<dbReference type="OrthoDB" id="9801841at2"/>
<comment type="caution">
    <text evidence="2">The sequence shown here is derived from an EMBL/GenBank/DDBJ whole genome shotgun (WGS) entry which is preliminary data.</text>
</comment>
<sequence>MSRKVVIAHGAATDVGQVRKVNEDSHVAEPPVFVVADGMGGHDGGDIASEMVIQEFAKLGGTHYVSESGSQAMVEALQAAQDRIVAFALEQRSRGASDYQSGTTCAAALIADGGSSPLWILLNVGDSRIYRYFDGTLSQLSRDHSLVQELVDSGQITPEQAEHHPERNVVTRALGGMAPAVPDIFQVTLPVGARLMLCSDGVSGMISDAEIADILAAEETDARDTAEKLVAAAVEAGGRDNATAIVVDVMGLTEENPYDSEQQRVSMEQKLGVLP</sequence>
<dbReference type="InterPro" id="IPR015655">
    <property type="entry name" value="PP2C"/>
</dbReference>
<dbReference type="SUPFAM" id="SSF81606">
    <property type="entry name" value="PP2C-like"/>
    <property type="match status" value="1"/>
</dbReference>
<accession>A0A1J4MZP7</accession>
<dbReference type="EMBL" id="JZDQ02000032">
    <property type="protein sequence ID" value="OIJ24828.1"/>
    <property type="molecule type" value="Genomic_DNA"/>
</dbReference>
<feature type="domain" description="PPM-type phosphatase" evidence="1">
    <location>
        <begin position="8"/>
        <end position="249"/>
    </location>
</feature>
<evidence type="ECO:0000313" key="3">
    <source>
        <dbReference type="Proteomes" id="UP000033772"/>
    </source>
</evidence>
<dbReference type="Pfam" id="PF13672">
    <property type="entry name" value="PP2C_2"/>
    <property type="match status" value="1"/>
</dbReference>
<gene>
    <name evidence="2" type="ORF">UG56_020535</name>
</gene>
<dbReference type="PROSITE" id="PS51746">
    <property type="entry name" value="PPM_2"/>
    <property type="match status" value="1"/>
</dbReference>